<name>A0A2H6KHQ8_9APIC</name>
<proteinExistence type="predicted"/>
<dbReference type="Pfam" id="PF04046">
    <property type="entry name" value="PSP"/>
    <property type="match status" value="1"/>
</dbReference>
<dbReference type="InterPro" id="IPR006568">
    <property type="entry name" value="PSP_pro-rich"/>
</dbReference>
<feature type="region of interest" description="Disordered" evidence="2">
    <location>
        <begin position="250"/>
        <end position="287"/>
    </location>
</feature>
<dbReference type="InterPro" id="IPR007180">
    <property type="entry name" value="DUF382"/>
</dbReference>
<feature type="compositionally biased region" description="Acidic residues" evidence="2">
    <location>
        <begin position="538"/>
        <end position="554"/>
    </location>
</feature>
<gene>
    <name evidence="5" type="ORF">BOVATA_040170</name>
</gene>
<organism evidence="5 6">
    <name type="scientific">Babesia ovata</name>
    <dbReference type="NCBI Taxonomy" id="189622"/>
    <lineage>
        <taxon>Eukaryota</taxon>
        <taxon>Sar</taxon>
        <taxon>Alveolata</taxon>
        <taxon>Apicomplexa</taxon>
        <taxon>Aconoidasida</taxon>
        <taxon>Piroplasmida</taxon>
        <taxon>Babesiidae</taxon>
        <taxon>Babesia</taxon>
    </lineage>
</organism>
<evidence type="ECO:0000256" key="3">
    <source>
        <dbReference type="SAM" id="SignalP"/>
    </source>
</evidence>
<evidence type="ECO:0000313" key="6">
    <source>
        <dbReference type="Proteomes" id="UP000236319"/>
    </source>
</evidence>
<feature type="domain" description="PSP proline-rich" evidence="4">
    <location>
        <begin position="435"/>
        <end position="488"/>
    </location>
</feature>
<dbReference type="EMBL" id="BDSA01000005">
    <property type="protein sequence ID" value="GBE62524.1"/>
    <property type="molecule type" value="Genomic_DNA"/>
</dbReference>
<keyword evidence="1" id="KW-0175">Coiled coil</keyword>
<evidence type="ECO:0000256" key="2">
    <source>
        <dbReference type="SAM" id="MobiDB-lite"/>
    </source>
</evidence>
<feature type="chain" id="PRO_5014177508" evidence="3">
    <location>
        <begin position="23"/>
        <end position="699"/>
    </location>
</feature>
<dbReference type="GO" id="GO:0005634">
    <property type="term" value="C:nucleus"/>
    <property type="evidence" value="ECO:0007669"/>
    <property type="project" value="InterPro"/>
</dbReference>
<feature type="region of interest" description="Disordered" evidence="2">
    <location>
        <begin position="177"/>
        <end position="198"/>
    </location>
</feature>
<feature type="signal peptide" evidence="3">
    <location>
        <begin position="1"/>
        <end position="22"/>
    </location>
</feature>
<dbReference type="AlphaFoldDB" id="A0A2H6KHQ8"/>
<dbReference type="GeneID" id="39876294"/>
<dbReference type="PANTHER" id="PTHR12785:SF6">
    <property type="entry name" value="SPLICING FACTOR 3B SUBUNIT 2"/>
    <property type="match status" value="1"/>
</dbReference>
<feature type="compositionally biased region" description="Low complexity" evidence="2">
    <location>
        <begin position="185"/>
        <end position="195"/>
    </location>
</feature>
<feature type="region of interest" description="Disordered" evidence="2">
    <location>
        <begin position="531"/>
        <end position="561"/>
    </location>
</feature>
<dbReference type="SMART" id="SM00581">
    <property type="entry name" value="PSP"/>
    <property type="match status" value="1"/>
</dbReference>
<evidence type="ECO:0000259" key="4">
    <source>
        <dbReference type="SMART" id="SM00581"/>
    </source>
</evidence>
<dbReference type="PANTHER" id="PTHR12785">
    <property type="entry name" value="SPLICING FACTOR 3B"/>
    <property type="match status" value="1"/>
</dbReference>
<reference evidence="5 6" key="1">
    <citation type="journal article" date="2017" name="BMC Genomics">
        <title>Whole-genome assembly of Babesia ovata and comparative genomics between closely related pathogens.</title>
        <authorList>
            <person name="Yamagishi J."/>
            <person name="Asada M."/>
            <person name="Hakimi H."/>
            <person name="Tanaka T.Q."/>
            <person name="Sugimoto C."/>
            <person name="Kawazu S."/>
        </authorList>
    </citation>
    <scope>NUCLEOTIDE SEQUENCE [LARGE SCALE GENOMIC DNA]</scope>
    <source>
        <strain evidence="5 6">Miyake</strain>
    </source>
</reference>
<feature type="compositionally biased region" description="Acidic residues" evidence="2">
    <location>
        <begin position="254"/>
        <end position="276"/>
    </location>
</feature>
<comment type="caution">
    <text evidence="5">The sequence shown here is derived from an EMBL/GenBank/DDBJ whole genome shotgun (WGS) entry which is preliminary data.</text>
</comment>
<protein>
    <submittedName>
        <fullName evidence="5">PSP</fullName>
    </submittedName>
</protein>
<evidence type="ECO:0000256" key="1">
    <source>
        <dbReference type="SAM" id="Coils"/>
    </source>
</evidence>
<feature type="coiled-coil region" evidence="1">
    <location>
        <begin position="86"/>
        <end position="113"/>
    </location>
</feature>
<dbReference type="Proteomes" id="UP000236319">
    <property type="component" value="Unassembled WGS sequence"/>
</dbReference>
<evidence type="ECO:0000313" key="5">
    <source>
        <dbReference type="EMBL" id="GBE62524.1"/>
    </source>
</evidence>
<keyword evidence="6" id="KW-1185">Reference proteome</keyword>
<accession>A0A2H6KHQ8</accession>
<dbReference type="OrthoDB" id="10260794at2759"/>
<dbReference type="Pfam" id="PF04037">
    <property type="entry name" value="DUF382"/>
    <property type="match status" value="1"/>
</dbReference>
<dbReference type="VEuPathDB" id="PiroplasmaDB:BOVATA_040170"/>
<dbReference type="InterPro" id="IPR052584">
    <property type="entry name" value="U2_snRNP_Complex_Component"/>
</dbReference>
<keyword evidence="3" id="KW-0732">Signal</keyword>
<dbReference type="RefSeq" id="XP_028868767.1">
    <property type="nucleotide sequence ID" value="XM_029012934.1"/>
</dbReference>
<sequence length="699" mass="77815">MYRNIISLVSVALLAHATCVCSESLGARKRKSPSAVPGRFTQSAIQASRNDEKGVMSLLFHGPVAPRHISFGIEDSNEGVANEIAIAEDMNTLENTLNRLQESEQNQLDAVQESLFLQNAQLDELQRFISRPPRDRSAHGVLAAIMGQDRANEGGQSAVLRELRKRSVSAAKNYLKKLKRKQKSANESESAEQQSRTARLRDVLKEHFGDLDAQKKDAESVDVEYVAPASVGGEFKEVFDRFAQLERISLDLEPTPEEQEVPIENEFDSSDEEEEDESRRTMSSKKKLKLMNRPTLAQLKQMADKPEVVEFWDTTAADPKFLVWLKAQRNSVPVPSHWSEKMRYMQTRRSYDKPAYKLPSYIEDTKIAEIRSALKAKEANKTLKQKMREKVRPKSHRMDINYQILHDAFFKYATKPAMTRYGDVYYVGKEMELRMRHYRPGHLSDRLKKALGVGENAPPPWLINMQRFGPPPSYPNLKIPGVNAPLPEGASFGFHAGGWGQLPTDDSGNPIFGYIDSTYYEDGHINKELWGELPKGETDDDSSDDSDSSDDEKAEEGTAVVAPTVETPIPVVGAGLDTPLDMRAPADPPRATPRKAYTVLEPKAANRSANALFGSQITYSMPPVATPITPVTGKAGAATPLGGMVTPSLQADGAMSAEGVMRQLKFYETKAKLVQEAAGQIVTEATEQKRAKKKKEFKF</sequence>